<evidence type="ECO:0000313" key="4">
    <source>
        <dbReference type="Proteomes" id="UP000005240"/>
    </source>
</evidence>
<feature type="chain" id="PRO_5008110504" description="Hydrophobin" evidence="1">
    <location>
        <begin position="24"/>
        <end position="111"/>
    </location>
</feature>
<keyword evidence="4" id="KW-1185">Reference proteome</keyword>
<reference evidence="3 4" key="3">
    <citation type="journal article" date="2017" name="G3 (Bethesda)">
        <title>Comparative analysis highlights variable genome content of wheat rusts and divergence of the mating loci.</title>
        <authorList>
            <person name="Cuomo C.A."/>
            <person name="Bakkeren G."/>
            <person name="Khalil H.B."/>
            <person name="Panwar V."/>
            <person name="Joly D."/>
            <person name="Linning R."/>
            <person name="Sakthikumar S."/>
            <person name="Song X."/>
            <person name="Adiconis X."/>
            <person name="Fan L."/>
            <person name="Goldberg J.M."/>
            <person name="Levin J.Z."/>
            <person name="Young S."/>
            <person name="Zeng Q."/>
            <person name="Anikster Y."/>
            <person name="Bruce M."/>
            <person name="Wang M."/>
            <person name="Yin C."/>
            <person name="McCallum B."/>
            <person name="Szabo L.J."/>
            <person name="Hulbert S."/>
            <person name="Chen X."/>
            <person name="Fellers J.P."/>
        </authorList>
    </citation>
    <scope>NUCLEOTIDE SEQUENCE</scope>
    <source>
        <strain evidence="4">Isolate 1-1 / race 1 (BBBD)</strain>
        <strain evidence="3">isolate 1-1 / race 1 (BBBD)</strain>
    </source>
</reference>
<evidence type="ECO:0008006" key="5">
    <source>
        <dbReference type="Google" id="ProtNLM"/>
    </source>
</evidence>
<dbReference type="Proteomes" id="UP000005240">
    <property type="component" value="Unassembled WGS sequence"/>
</dbReference>
<reference evidence="3" key="4">
    <citation type="submission" date="2025-05" db="UniProtKB">
        <authorList>
            <consortium name="EnsemblFungi"/>
        </authorList>
    </citation>
    <scope>IDENTIFICATION</scope>
    <source>
        <strain evidence="3">isolate 1-1 / race 1 (BBBD)</strain>
    </source>
</reference>
<dbReference type="EnsemblFungi" id="PTTG_25725-t43_1">
    <property type="protein sequence ID" value="PTTG_25725-t43_1-p1"/>
    <property type="gene ID" value="PTTG_25725"/>
</dbReference>
<dbReference type="AlphaFoldDB" id="A0A180H0K2"/>
<reference evidence="2" key="2">
    <citation type="submission" date="2016-05" db="EMBL/GenBank/DDBJ databases">
        <title>Comparative analysis highlights variable genome content of wheat rusts and divergence of the mating loci.</title>
        <authorList>
            <person name="Cuomo C.A."/>
            <person name="Bakkeren G."/>
            <person name="Szabo L."/>
            <person name="Khalil H."/>
            <person name="Joly D."/>
            <person name="Goldberg J."/>
            <person name="Young S."/>
            <person name="Zeng Q."/>
            <person name="Fellers J."/>
        </authorList>
    </citation>
    <scope>NUCLEOTIDE SEQUENCE [LARGE SCALE GENOMIC DNA]</scope>
    <source>
        <strain evidence="2">1-1 BBBD Race 1</strain>
    </source>
</reference>
<evidence type="ECO:0000313" key="3">
    <source>
        <dbReference type="EnsemblFungi" id="PTTG_25725-t43_1-p1"/>
    </source>
</evidence>
<reference evidence="2" key="1">
    <citation type="submission" date="2009-11" db="EMBL/GenBank/DDBJ databases">
        <authorList>
            <consortium name="The Broad Institute Genome Sequencing Platform"/>
            <person name="Ward D."/>
            <person name="Feldgarden M."/>
            <person name="Earl A."/>
            <person name="Young S.K."/>
            <person name="Zeng Q."/>
            <person name="Koehrsen M."/>
            <person name="Alvarado L."/>
            <person name="Berlin A."/>
            <person name="Bochicchio J."/>
            <person name="Borenstein D."/>
            <person name="Chapman S.B."/>
            <person name="Chen Z."/>
            <person name="Engels R."/>
            <person name="Freedman E."/>
            <person name="Gellesch M."/>
            <person name="Goldberg J."/>
            <person name="Griggs A."/>
            <person name="Gujja S."/>
            <person name="Heilman E."/>
            <person name="Heiman D."/>
            <person name="Hepburn T."/>
            <person name="Howarth C."/>
            <person name="Jen D."/>
            <person name="Larson L."/>
            <person name="Lewis B."/>
            <person name="Mehta T."/>
            <person name="Park D."/>
            <person name="Pearson M."/>
            <person name="Roberts A."/>
            <person name="Saif S."/>
            <person name="Shea T."/>
            <person name="Shenoy N."/>
            <person name="Sisk P."/>
            <person name="Stolte C."/>
            <person name="Sykes S."/>
            <person name="Thomson T."/>
            <person name="Walk T."/>
            <person name="White J."/>
            <person name="Yandava C."/>
            <person name="Izard J."/>
            <person name="Baranova O.V."/>
            <person name="Blanton J.M."/>
            <person name="Tanner A.C."/>
            <person name="Dewhirst F.E."/>
            <person name="Haas B."/>
            <person name="Nusbaum C."/>
            <person name="Birren B."/>
        </authorList>
    </citation>
    <scope>NUCLEOTIDE SEQUENCE [LARGE SCALE GENOMIC DNA]</scope>
    <source>
        <strain evidence="2">1-1 BBBD Race 1</strain>
    </source>
</reference>
<gene>
    <name evidence="2" type="ORF">PTTG_25725</name>
</gene>
<sequence>MVATKLIRPFFMSIALGSQAVHGESRPGTCPDPDHGQGVCALLTYDNNQLVKFEVQIGQDLGGSFSCANVATNIINMCCRNNLKLGTAARTQLVPIDVANYGGTCFNAPTS</sequence>
<dbReference type="OrthoDB" id="10415703at2759"/>
<accession>A0A180H0K2</accession>
<proteinExistence type="predicted"/>
<dbReference type="EMBL" id="ADAS02000008">
    <property type="protein sequence ID" value="OAV98271.1"/>
    <property type="molecule type" value="Genomic_DNA"/>
</dbReference>
<evidence type="ECO:0000256" key="1">
    <source>
        <dbReference type="SAM" id="SignalP"/>
    </source>
</evidence>
<name>A0A180H0K2_PUCT1</name>
<feature type="signal peptide" evidence="1">
    <location>
        <begin position="1"/>
        <end position="23"/>
    </location>
</feature>
<keyword evidence="1" id="KW-0732">Signal</keyword>
<organism evidence="2">
    <name type="scientific">Puccinia triticina (isolate 1-1 / race 1 (BBBD))</name>
    <name type="common">Brown leaf rust fungus</name>
    <dbReference type="NCBI Taxonomy" id="630390"/>
    <lineage>
        <taxon>Eukaryota</taxon>
        <taxon>Fungi</taxon>
        <taxon>Dikarya</taxon>
        <taxon>Basidiomycota</taxon>
        <taxon>Pucciniomycotina</taxon>
        <taxon>Pucciniomycetes</taxon>
        <taxon>Pucciniales</taxon>
        <taxon>Pucciniaceae</taxon>
        <taxon>Puccinia</taxon>
    </lineage>
</organism>
<evidence type="ECO:0000313" key="2">
    <source>
        <dbReference type="EMBL" id="OAV98271.1"/>
    </source>
</evidence>
<protein>
    <recommendedName>
        <fullName evidence="5">Hydrophobin</fullName>
    </recommendedName>
</protein>
<dbReference type="VEuPathDB" id="FungiDB:PTTG_25725"/>